<evidence type="ECO:0000313" key="1">
    <source>
        <dbReference type="EMBL" id="VFK46632.1"/>
    </source>
</evidence>
<gene>
    <name evidence="1" type="ORF">BECKTC1821E_GA0114239_106725</name>
</gene>
<sequence length="106" mass="11761">MLTEKELQERKERIRWGIIQSAYHAHPSPVSDFLIQSAVKTVVPDVASKEILEEANYLQGTCCAIISLRHLHESNGFSARITKYGIDIVQRAVRAPDGIGAPGYEA</sequence>
<reference evidence="1" key="1">
    <citation type="submission" date="2019-02" db="EMBL/GenBank/DDBJ databases">
        <authorList>
            <person name="Gruber-Vodicka R. H."/>
            <person name="Seah K. B. B."/>
        </authorList>
    </citation>
    <scope>NUCLEOTIDE SEQUENCE</scope>
    <source>
        <strain evidence="1">BECK_BZ125</strain>
    </source>
</reference>
<proteinExistence type="predicted"/>
<dbReference type="EMBL" id="CAADFT010000067">
    <property type="protein sequence ID" value="VFK46632.1"/>
    <property type="molecule type" value="Genomic_DNA"/>
</dbReference>
<name>A0A450YYM4_9GAMM</name>
<accession>A0A450YYM4</accession>
<organism evidence="1">
    <name type="scientific">Candidatus Kentrum sp. TC</name>
    <dbReference type="NCBI Taxonomy" id="2126339"/>
    <lineage>
        <taxon>Bacteria</taxon>
        <taxon>Pseudomonadati</taxon>
        <taxon>Pseudomonadota</taxon>
        <taxon>Gammaproteobacteria</taxon>
        <taxon>Candidatus Kentrum</taxon>
    </lineage>
</organism>
<protein>
    <submittedName>
        <fullName evidence="1">Uncharacterized protein</fullName>
    </submittedName>
</protein>
<dbReference type="AlphaFoldDB" id="A0A450YYM4"/>